<dbReference type="AlphaFoldDB" id="A0AAN7AF25"/>
<gene>
    <name evidence="7" type="ORF">QBC35DRAFT_539301</name>
</gene>
<evidence type="ECO:0000256" key="3">
    <source>
        <dbReference type="ARBA" id="ARBA00023015"/>
    </source>
</evidence>
<dbReference type="InterPro" id="IPR012295">
    <property type="entry name" value="TBP_dom_sf"/>
</dbReference>
<dbReference type="GO" id="GO:0006352">
    <property type="term" value="P:DNA-templated transcription initiation"/>
    <property type="evidence" value="ECO:0007669"/>
    <property type="project" value="InterPro"/>
</dbReference>
<evidence type="ECO:0000313" key="8">
    <source>
        <dbReference type="Proteomes" id="UP001302126"/>
    </source>
</evidence>
<keyword evidence="8" id="KW-1185">Reference proteome</keyword>
<dbReference type="EMBL" id="MU864472">
    <property type="protein sequence ID" value="KAK4184853.1"/>
    <property type="molecule type" value="Genomic_DNA"/>
</dbReference>
<dbReference type="SUPFAM" id="SSF55945">
    <property type="entry name" value="TATA-box binding protein-like"/>
    <property type="match status" value="2"/>
</dbReference>
<organism evidence="7 8">
    <name type="scientific">Podospora australis</name>
    <dbReference type="NCBI Taxonomy" id="1536484"/>
    <lineage>
        <taxon>Eukaryota</taxon>
        <taxon>Fungi</taxon>
        <taxon>Dikarya</taxon>
        <taxon>Ascomycota</taxon>
        <taxon>Pezizomycotina</taxon>
        <taxon>Sordariomycetes</taxon>
        <taxon>Sordariomycetidae</taxon>
        <taxon>Sordariales</taxon>
        <taxon>Podosporaceae</taxon>
        <taxon>Podospora</taxon>
    </lineage>
</organism>
<evidence type="ECO:0000256" key="1">
    <source>
        <dbReference type="ARBA" id="ARBA00004123"/>
    </source>
</evidence>
<accession>A0AAN7AF25</accession>
<dbReference type="GO" id="GO:0003677">
    <property type="term" value="F:DNA binding"/>
    <property type="evidence" value="ECO:0007669"/>
    <property type="project" value="UniProtKB-KW"/>
</dbReference>
<dbReference type="InterPro" id="IPR033710">
    <property type="entry name" value="TBP_eukaryotic"/>
</dbReference>
<dbReference type="PANTHER" id="PTHR10126">
    <property type="entry name" value="TATA-BOX BINDING PROTEIN"/>
    <property type="match status" value="1"/>
</dbReference>
<comment type="caution">
    <text evidence="7">The sequence shown here is derived from an EMBL/GenBank/DDBJ whole genome shotgun (WGS) entry which is preliminary data.</text>
</comment>
<reference evidence="7" key="1">
    <citation type="journal article" date="2023" name="Mol. Phylogenet. Evol.">
        <title>Genome-scale phylogeny and comparative genomics of the fungal order Sordariales.</title>
        <authorList>
            <person name="Hensen N."/>
            <person name="Bonometti L."/>
            <person name="Westerberg I."/>
            <person name="Brannstrom I.O."/>
            <person name="Guillou S."/>
            <person name="Cros-Aarteil S."/>
            <person name="Calhoun S."/>
            <person name="Haridas S."/>
            <person name="Kuo A."/>
            <person name="Mondo S."/>
            <person name="Pangilinan J."/>
            <person name="Riley R."/>
            <person name="LaButti K."/>
            <person name="Andreopoulos B."/>
            <person name="Lipzen A."/>
            <person name="Chen C."/>
            <person name="Yan M."/>
            <person name="Daum C."/>
            <person name="Ng V."/>
            <person name="Clum A."/>
            <person name="Steindorff A."/>
            <person name="Ohm R.A."/>
            <person name="Martin F."/>
            <person name="Silar P."/>
            <person name="Natvig D.O."/>
            <person name="Lalanne C."/>
            <person name="Gautier V."/>
            <person name="Ament-Velasquez S.L."/>
            <person name="Kruys A."/>
            <person name="Hutchinson M.I."/>
            <person name="Powell A.J."/>
            <person name="Barry K."/>
            <person name="Miller A.N."/>
            <person name="Grigoriev I.V."/>
            <person name="Debuchy R."/>
            <person name="Gladieux P."/>
            <person name="Hiltunen Thoren M."/>
            <person name="Johannesson H."/>
        </authorList>
    </citation>
    <scope>NUCLEOTIDE SEQUENCE</scope>
    <source>
        <strain evidence="7">PSN309</strain>
    </source>
</reference>
<evidence type="ECO:0000256" key="2">
    <source>
        <dbReference type="ARBA" id="ARBA00005560"/>
    </source>
</evidence>
<evidence type="ECO:0000313" key="7">
    <source>
        <dbReference type="EMBL" id="KAK4184853.1"/>
    </source>
</evidence>
<dbReference type="GO" id="GO:0005634">
    <property type="term" value="C:nucleus"/>
    <property type="evidence" value="ECO:0007669"/>
    <property type="project" value="UniProtKB-SubCell"/>
</dbReference>
<keyword evidence="6" id="KW-0539">Nucleus</keyword>
<name>A0AAN7AF25_9PEZI</name>
<dbReference type="PRINTS" id="PR00686">
    <property type="entry name" value="TIFACTORIID"/>
</dbReference>
<proteinExistence type="inferred from homology"/>
<evidence type="ECO:0000256" key="6">
    <source>
        <dbReference type="ARBA" id="ARBA00023242"/>
    </source>
</evidence>
<keyword evidence="3" id="KW-0805">Transcription regulation</keyword>
<evidence type="ECO:0000256" key="4">
    <source>
        <dbReference type="ARBA" id="ARBA00023125"/>
    </source>
</evidence>
<dbReference type="FunFam" id="3.30.310.10:FF:000005">
    <property type="entry name" value="TATA box-binding protein-like 1"/>
    <property type="match status" value="1"/>
</dbReference>
<dbReference type="Pfam" id="PF00352">
    <property type="entry name" value="TBP"/>
    <property type="match status" value="2"/>
</dbReference>
<keyword evidence="4" id="KW-0238">DNA-binding</keyword>
<evidence type="ECO:0000256" key="5">
    <source>
        <dbReference type="ARBA" id="ARBA00023163"/>
    </source>
</evidence>
<comment type="subcellular location">
    <subcellularLocation>
        <location evidence="1">Nucleus</location>
    </subcellularLocation>
</comment>
<keyword evidence="5" id="KW-0804">Transcription</keyword>
<dbReference type="CDD" id="cd04516">
    <property type="entry name" value="TBP_eukaryotes"/>
    <property type="match status" value="1"/>
</dbReference>
<protein>
    <submittedName>
        <fullName evidence="7">TATA-box-binding protein</fullName>
    </submittedName>
</protein>
<dbReference type="Gene3D" id="3.30.310.10">
    <property type="entry name" value="TATA-Binding Protein"/>
    <property type="match status" value="2"/>
</dbReference>
<dbReference type="Proteomes" id="UP001302126">
    <property type="component" value="Unassembled WGS sequence"/>
</dbReference>
<dbReference type="InterPro" id="IPR000814">
    <property type="entry name" value="TBP"/>
</dbReference>
<sequence>MSNHPSSTAADAEERRVITRSAFLSNILLPWREVYQPHWPLPKIQNVVATVSLECRLDLKVIAQQARNVEFNRNRFHALVMRIRDPKTTTLIFASGKLVITGAKSESLARLAARKHARAIQKCGFDPKFKNFKVQNFVGSVSLGFHVRLEGLARACWRSSRYEPEVFPGLVFRRANWPGVCLVFMNGKIVITGAKSEDEVHDTFVRLYPILLDYKVALVK</sequence>
<reference evidence="7" key="2">
    <citation type="submission" date="2023-05" db="EMBL/GenBank/DDBJ databases">
        <authorList>
            <consortium name="Lawrence Berkeley National Laboratory"/>
            <person name="Steindorff A."/>
            <person name="Hensen N."/>
            <person name="Bonometti L."/>
            <person name="Westerberg I."/>
            <person name="Brannstrom I.O."/>
            <person name="Guillou S."/>
            <person name="Cros-Aarteil S."/>
            <person name="Calhoun S."/>
            <person name="Haridas S."/>
            <person name="Kuo A."/>
            <person name="Mondo S."/>
            <person name="Pangilinan J."/>
            <person name="Riley R."/>
            <person name="Labutti K."/>
            <person name="Andreopoulos B."/>
            <person name="Lipzen A."/>
            <person name="Chen C."/>
            <person name="Yanf M."/>
            <person name="Daum C."/>
            <person name="Ng V."/>
            <person name="Clum A."/>
            <person name="Ohm R."/>
            <person name="Martin F."/>
            <person name="Silar P."/>
            <person name="Natvig D."/>
            <person name="Lalanne C."/>
            <person name="Gautier V."/>
            <person name="Ament-Velasquez S.L."/>
            <person name="Kruys A."/>
            <person name="Hutchinson M.I."/>
            <person name="Powell A.J."/>
            <person name="Barry K."/>
            <person name="Miller A.N."/>
            <person name="Grigoriev I.V."/>
            <person name="Debuchy R."/>
            <person name="Gladieux P."/>
            <person name="Thoren M.H."/>
            <person name="Johannesson H."/>
        </authorList>
    </citation>
    <scope>NUCLEOTIDE SEQUENCE</scope>
    <source>
        <strain evidence="7">PSN309</strain>
    </source>
</reference>
<comment type="similarity">
    <text evidence="2">Belongs to the TBP family.</text>
</comment>